<evidence type="ECO:0000313" key="1">
    <source>
        <dbReference type="EMBL" id="QLI80780.1"/>
    </source>
</evidence>
<gene>
    <name evidence="1" type="ORF">HZU75_04135</name>
</gene>
<organism evidence="1 2">
    <name type="scientific">Chitinibacter fontanus</name>
    <dbReference type="NCBI Taxonomy" id="1737446"/>
    <lineage>
        <taxon>Bacteria</taxon>
        <taxon>Pseudomonadati</taxon>
        <taxon>Pseudomonadota</taxon>
        <taxon>Betaproteobacteria</taxon>
        <taxon>Neisseriales</taxon>
        <taxon>Chitinibacteraceae</taxon>
        <taxon>Chitinibacter</taxon>
    </lineage>
</organism>
<evidence type="ECO:0000313" key="2">
    <source>
        <dbReference type="Proteomes" id="UP000510822"/>
    </source>
</evidence>
<dbReference type="EMBL" id="CP058952">
    <property type="protein sequence ID" value="QLI80780.1"/>
    <property type="molecule type" value="Genomic_DNA"/>
</dbReference>
<dbReference type="Proteomes" id="UP000510822">
    <property type="component" value="Chromosome"/>
</dbReference>
<sequence length="154" mass="17270">MEIKYSAKTGGFYYVGVNLDIPDDAVDVTPAEKERLLQLELSGKIIRPNKDGYPEAVDPPPMTIEQEKLVYSRAVQERLDSVAVEHGYDDIKTAVSYADEPAVPKFQRDGKAFRAWRSLVWAYVYEQLDLVLSGKRQKPGVDQLLAELPLLSGV</sequence>
<protein>
    <submittedName>
        <fullName evidence="1">Uncharacterized protein</fullName>
    </submittedName>
</protein>
<proteinExistence type="predicted"/>
<dbReference type="KEGG" id="cfon:HZU75_04135"/>
<accession>A0A7D5V9A0</accession>
<reference evidence="1 2" key="1">
    <citation type="journal article" date="2016" name="Int. J. Syst. Evol. Microbiol.">
        <title>Chitinibacter fontanus sp. nov., isolated from a spring.</title>
        <authorList>
            <person name="Sheu S.Y."/>
            <person name="Li Y.S."/>
            <person name="Young C.C."/>
            <person name="Chen W.M."/>
        </authorList>
    </citation>
    <scope>NUCLEOTIDE SEQUENCE [LARGE SCALE GENOMIC DNA]</scope>
    <source>
        <strain evidence="1 2">STM-7</strain>
    </source>
</reference>
<keyword evidence="2" id="KW-1185">Reference proteome</keyword>
<dbReference type="AlphaFoldDB" id="A0A7D5V9A0"/>
<name>A0A7D5V9A0_9NEIS</name>
<dbReference type="RefSeq" id="WP_180307914.1">
    <property type="nucleotide sequence ID" value="NZ_CP058952.1"/>
</dbReference>